<keyword evidence="4" id="KW-0804">Transcription</keyword>
<dbReference type="Pfam" id="PF08281">
    <property type="entry name" value="Sigma70_r4_2"/>
    <property type="match status" value="1"/>
</dbReference>
<evidence type="ECO:0000256" key="3">
    <source>
        <dbReference type="ARBA" id="ARBA00023082"/>
    </source>
</evidence>
<dbReference type="GO" id="GO:0016987">
    <property type="term" value="F:sigma factor activity"/>
    <property type="evidence" value="ECO:0007669"/>
    <property type="project" value="UniProtKB-KW"/>
</dbReference>
<dbReference type="InterPro" id="IPR036388">
    <property type="entry name" value="WH-like_DNA-bd_sf"/>
</dbReference>
<name>A0A2M9EXN0_9BACL</name>
<reference evidence="7 8" key="1">
    <citation type="submission" date="2017-10" db="EMBL/GenBank/DDBJ databases">
        <title>Draft genome of Chryseomicrobium casticus sp. nov.</title>
        <authorList>
            <person name="Chakraborty R."/>
            <person name="Saha T."/>
        </authorList>
    </citation>
    <scope>NUCLEOTIDE SEQUENCE [LARGE SCALE GENOMIC DNA]</scope>
    <source>
        <strain evidence="7 8">ET03</strain>
    </source>
</reference>
<organism evidence="7 8">
    <name type="scientific">Chryseomicrobium excrementi</name>
    <dbReference type="NCBI Taxonomy" id="2041346"/>
    <lineage>
        <taxon>Bacteria</taxon>
        <taxon>Bacillati</taxon>
        <taxon>Bacillota</taxon>
        <taxon>Bacilli</taxon>
        <taxon>Bacillales</taxon>
        <taxon>Caryophanaceae</taxon>
        <taxon>Chryseomicrobium</taxon>
    </lineage>
</organism>
<dbReference type="EMBL" id="PCGR01000004">
    <property type="protein sequence ID" value="PJK15964.1"/>
    <property type="molecule type" value="Genomic_DNA"/>
</dbReference>
<feature type="domain" description="RNA polymerase sigma factor 70 region 4 type 2" evidence="6">
    <location>
        <begin position="112"/>
        <end position="163"/>
    </location>
</feature>
<dbReference type="Pfam" id="PF04542">
    <property type="entry name" value="Sigma70_r2"/>
    <property type="match status" value="1"/>
</dbReference>
<evidence type="ECO:0008006" key="9">
    <source>
        <dbReference type="Google" id="ProtNLM"/>
    </source>
</evidence>
<dbReference type="GO" id="GO:0003677">
    <property type="term" value="F:DNA binding"/>
    <property type="evidence" value="ECO:0007669"/>
    <property type="project" value="InterPro"/>
</dbReference>
<feature type="domain" description="RNA polymerase sigma-70 region 2" evidence="5">
    <location>
        <begin position="16"/>
        <end position="78"/>
    </location>
</feature>
<evidence type="ECO:0000313" key="8">
    <source>
        <dbReference type="Proteomes" id="UP000228680"/>
    </source>
</evidence>
<dbReference type="Gene3D" id="1.10.10.10">
    <property type="entry name" value="Winged helix-like DNA-binding domain superfamily/Winged helix DNA-binding domain"/>
    <property type="match status" value="1"/>
</dbReference>
<dbReference type="Proteomes" id="UP000228680">
    <property type="component" value="Unassembled WGS sequence"/>
</dbReference>
<dbReference type="GO" id="GO:0006352">
    <property type="term" value="P:DNA-templated transcription initiation"/>
    <property type="evidence" value="ECO:0007669"/>
    <property type="project" value="InterPro"/>
</dbReference>
<dbReference type="PANTHER" id="PTHR43133">
    <property type="entry name" value="RNA POLYMERASE ECF-TYPE SIGMA FACTO"/>
    <property type="match status" value="1"/>
</dbReference>
<dbReference type="OrthoDB" id="9794508at2"/>
<dbReference type="CDD" id="cd06171">
    <property type="entry name" value="Sigma70_r4"/>
    <property type="match status" value="1"/>
</dbReference>
<dbReference type="InterPro" id="IPR007627">
    <property type="entry name" value="RNA_pol_sigma70_r2"/>
</dbReference>
<keyword evidence="3" id="KW-0731">Sigma factor</keyword>
<protein>
    <recommendedName>
        <fullName evidence="9">RNA polymerase factor sigma C</fullName>
    </recommendedName>
</protein>
<dbReference type="InterPro" id="IPR013249">
    <property type="entry name" value="RNA_pol_sigma70_r4_t2"/>
</dbReference>
<dbReference type="InterPro" id="IPR039425">
    <property type="entry name" value="RNA_pol_sigma-70-like"/>
</dbReference>
<dbReference type="PANTHER" id="PTHR43133:SF60">
    <property type="entry name" value="RNA POLYMERASE SIGMA FACTOR SIGV"/>
    <property type="match status" value="1"/>
</dbReference>
<keyword evidence="8" id="KW-1185">Reference proteome</keyword>
<proteinExistence type="inferred from homology"/>
<comment type="similarity">
    <text evidence="1">Belongs to the sigma-70 factor family. ECF subfamily.</text>
</comment>
<gene>
    <name evidence="7" type="ORF">CQS04_12075</name>
</gene>
<dbReference type="NCBIfam" id="TIGR02937">
    <property type="entry name" value="sigma70-ECF"/>
    <property type="match status" value="1"/>
</dbReference>
<dbReference type="InterPro" id="IPR013325">
    <property type="entry name" value="RNA_pol_sigma_r2"/>
</dbReference>
<accession>A0A2M9EXN0</accession>
<dbReference type="InterPro" id="IPR013324">
    <property type="entry name" value="RNA_pol_sigma_r3/r4-like"/>
</dbReference>
<evidence type="ECO:0000256" key="1">
    <source>
        <dbReference type="ARBA" id="ARBA00010641"/>
    </source>
</evidence>
<dbReference type="RefSeq" id="WP_100354369.1">
    <property type="nucleotide sequence ID" value="NZ_PCGR01000004.1"/>
</dbReference>
<dbReference type="AlphaFoldDB" id="A0A2M9EXN0"/>
<sequence length="181" mass="21396">MAPVHTKIQRLELAMEEHGEMLMRLAMTYVKDRQIAEDITQDVFVKAFEKLEDYRGEASYKNYLCKLTINRCQDYFRSWHYKNAQVIQWWDRILQPTPSLDSVLMKQDASHELGQAILALPIRYREAIVLYYYQEFSVEEIATLLETPANTVKTRLKRARDRLKIMLEEEEFDGQANQTGP</sequence>
<evidence type="ECO:0000256" key="4">
    <source>
        <dbReference type="ARBA" id="ARBA00023163"/>
    </source>
</evidence>
<dbReference type="SUPFAM" id="SSF88659">
    <property type="entry name" value="Sigma3 and sigma4 domains of RNA polymerase sigma factors"/>
    <property type="match status" value="1"/>
</dbReference>
<evidence type="ECO:0000256" key="2">
    <source>
        <dbReference type="ARBA" id="ARBA00023015"/>
    </source>
</evidence>
<dbReference type="Gene3D" id="1.10.1740.10">
    <property type="match status" value="1"/>
</dbReference>
<keyword evidence="2" id="KW-0805">Transcription regulation</keyword>
<comment type="caution">
    <text evidence="7">The sequence shown here is derived from an EMBL/GenBank/DDBJ whole genome shotgun (WGS) entry which is preliminary data.</text>
</comment>
<evidence type="ECO:0000259" key="5">
    <source>
        <dbReference type="Pfam" id="PF04542"/>
    </source>
</evidence>
<evidence type="ECO:0000259" key="6">
    <source>
        <dbReference type="Pfam" id="PF08281"/>
    </source>
</evidence>
<dbReference type="InterPro" id="IPR014284">
    <property type="entry name" value="RNA_pol_sigma-70_dom"/>
</dbReference>
<evidence type="ECO:0000313" key="7">
    <source>
        <dbReference type="EMBL" id="PJK15964.1"/>
    </source>
</evidence>
<dbReference type="SUPFAM" id="SSF88946">
    <property type="entry name" value="Sigma2 domain of RNA polymerase sigma factors"/>
    <property type="match status" value="1"/>
</dbReference>